<accession>A0A9N9IG44</accession>
<evidence type="ECO:0000313" key="3">
    <source>
        <dbReference type="Proteomes" id="UP000789405"/>
    </source>
</evidence>
<feature type="transmembrane region" description="Helical" evidence="1">
    <location>
        <begin position="20"/>
        <end position="40"/>
    </location>
</feature>
<feature type="transmembrane region" description="Helical" evidence="1">
    <location>
        <begin position="52"/>
        <end position="74"/>
    </location>
</feature>
<protein>
    <submittedName>
        <fullName evidence="2">5839_t:CDS:1</fullName>
    </submittedName>
</protein>
<name>A0A9N9IG44_9GLOM</name>
<evidence type="ECO:0000256" key="1">
    <source>
        <dbReference type="SAM" id="Phobius"/>
    </source>
</evidence>
<feature type="non-terminal residue" evidence="2">
    <location>
        <position position="127"/>
    </location>
</feature>
<keyword evidence="1" id="KW-0812">Transmembrane</keyword>
<dbReference type="AlphaFoldDB" id="A0A9N9IG44"/>
<organism evidence="2 3">
    <name type="scientific">Dentiscutata erythropus</name>
    <dbReference type="NCBI Taxonomy" id="1348616"/>
    <lineage>
        <taxon>Eukaryota</taxon>
        <taxon>Fungi</taxon>
        <taxon>Fungi incertae sedis</taxon>
        <taxon>Mucoromycota</taxon>
        <taxon>Glomeromycotina</taxon>
        <taxon>Glomeromycetes</taxon>
        <taxon>Diversisporales</taxon>
        <taxon>Gigasporaceae</taxon>
        <taxon>Dentiscutata</taxon>
    </lineage>
</organism>
<evidence type="ECO:0000313" key="2">
    <source>
        <dbReference type="EMBL" id="CAG8734647.1"/>
    </source>
</evidence>
<dbReference type="EMBL" id="CAJVPY010012511">
    <property type="protein sequence ID" value="CAG8734647.1"/>
    <property type="molecule type" value="Genomic_DNA"/>
</dbReference>
<dbReference type="Proteomes" id="UP000789405">
    <property type="component" value="Unassembled WGS sequence"/>
</dbReference>
<keyword evidence="3" id="KW-1185">Reference proteome</keyword>
<dbReference type="OrthoDB" id="10062876at2759"/>
<keyword evidence="1" id="KW-0472">Membrane</keyword>
<proteinExistence type="predicted"/>
<sequence>MNNEIPFENDNRIITKWDKFLGILYGIGYNINYIIGAGIFNSNSIWRVVQSPGIALMLYVGCGIISLLGSLIYIEANKDTLPMFFQVKKEILDIIILPGEIVADSYISAQYLLYAIRGGSFNNDYDL</sequence>
<reference evidence="2" key="1">
    <citation type="submission" date="2021-06" db="EMBL/GenBank/DDBJ databases">
        <authorList>
            <person name="Kallberg Y."/>
            <person name="Tangrot J."/>
            <person name="Rosling A."/>
        </authorList>
    </citation>
    <scope>NUCLEOTIDE SEQUENCE</scope>
    <source>
        <strain evidence="2">MA453B</strain>
    </source>
</reference>
<comment type="caution">
    <text evidence="2">The sequence shown here is derived from an EMBL/GenBank/DDBJ whole genome shotgun (WGS) entry which is preliminary data.</text>
</comment>
<gene>
    <name evidence="2" type="ORF">DERYTH_LOCUS15436</name>
</gene>
<keyword evidence="1" id="KW-1133">Transmembrane helix</keyword>